<comment type="caution">
    <text evidence="2">The sequence shown here is derived from an EMBL/GenBank/DDBJ whole genome shotgun (WGS) entry which is preliminary data.</text>
</comment>
<organism evidence="2 3">
    <name type="scientific">Inconstantimicrobium porci</name>
    <dbReference type="NCBI Taxonomy" id="2652291"/>
    <lineage>
        <taxon>Bacteria</taxon>
        <taxon>Bacillati</taxon>
        <taxon>Bacillota</taxon>
        <taxon>Clostridia</taxon>
        <taxon>Eubacteriales</taxon>
        <taxon>Clostridiaceae</taxon>
        <taxon>Inconstantimicrobium</taxon>
    </lineage>
</organism>
<evidence type="ECO:0000313" key="3">
    <source>
        <dbReference type="Proteomes" id="UP000460287"/>
    </source>
</evidence>
<dbReference type="GO" id="GO:0008236">
    <property type="term" value="F:serine-type peptidase activity"/>
    <property type="evidence" value="ECO:0007669"/>
    <property type="project" value="InterPro"/>
</dbReference>
<evidence type="ECO:0000313" key="2">
    <source>
        <dbReference type="EMBL" id="MSR90793.1"/>
    </source>
</evidence>
<dbReference type="GO" id="GO:0006508">
    <property type="term" value="P:proteolysis"/>
    <property type="evidence" value="ECO:0007669"/>
    <property type="project" value="InterPro"/>
</dbReference>
<protein>
    <recommendedName>
        <fullName evidence="1">Tail specific protease domain-containing protein</fullName>
    </recommendedName>
</protein>
<dbReference type="Pfam" id="PF03572">
    <property type="entry name" value="Peptidase_S41"/>
    <property type="match status" value="1"/>
</dbReference>
<dbReference type="EMBL" id="VULX01000004">
    <property type="protein sequence ID" value="MSR90793.1"/>
    <property type="molecule type" value="Genomic_DNA"/>
</dbReference>
<proteinExistence type="predicted"/>
<reference evidence="2 3" key="1">
    <citation type="submission" date="2019-08" db="EMBL/GenBank/DDBJ databases">
        <title>In-depth cultivation of the pig gut microbiome towards novel bacterial diversity and tailored functional studies.</title>
        <authorList>
            <person name="Wylensek D."/>
            <person name="Hitch T.C.A."/>
            <person name="Clavel T."/>
        </authorList>
    </citation>
    <scope>NUCLEOTIDE SEQUENCE [LARGE SCALE GENOMIC DNA]</scope>
    <source>
        <strain evidence="2 3">WCA-383-APC-5B</strain>
    </source>
</reference>
<dbReference type="RefSeq" id="WP_154530672.1">
    <property type="nucleotide sequence ID" value="NZ_JAQXTV010000243.1"/>
</dbReference>
<evidence type="ECO:0000259" key="1">
    <source>
        <dbReference type="Pfam" id="PF03572"/>
    </source>
</evidence>
<dbReference type="InterPro" id="IPR029045">
    <property type="entry name" value="ClpP/crotonase-like_dom_sf"/>
</dbReference>
<sequence length="446" mass="51147">MKTNFRRFLAVLYVVVFLIVVYLSNAINHSISPAKVINKTNDAPYNDDLQFFKNDLPKLHPNLFYKYSKSDYYNKLNYLTKNQSKYSINDMRLELMKLTASVEDGHTTAYVKSAKYFPFSATWFDDNSLRITAVTKEYKKYLGYKISKVNNLPINDVIKKLDAVTPNESSNWLKSKASKSLRNYELLKLLGIAANNTITLALKDFSNKSFNVKFKAINKQDFKKLVFLDLLYNQKNVPAKPKKSNQNYWHAYDKDNKIFYFKYKSCMDAATAKSIGESQLSYSNDINLYFNSLIKDFNNSDAEKFIIDLRDNGGGNPELIKYLISNLAVDPKFKNIADKNNRLFIFTNESTFSAGVFAGIDFKNAFPNSKIIGTSTGGLKTVFSNPKTKVLKNTNMYLSYATDIYPNNKTMDRMPLIPDIESLINLRDALIGIDYDYKLVKDSNIN</sequence>
<dbReference type="SUPFAM" id="SSF52096">
    <property type="entry name" value="ClpP/crotonase"/>
    <property type="match status" value="1"/>
</dbReference>
<dbReference type="Proteomes" id="UP000460287">
    <property type="component" value="Unassembled WGS sequence"/>
</dbReference>
<gene>
    <name evidence="2" type="ORF">FYJ33_04990</name>
</gene>
<dbReference type="InterPro" id="IPR005151">
    <property type="entry name" value="Tail-specific_protease"/>
</dbReference>
<dbReference type="AlphaFoldDB" id="A0A7X2MX97"/>
<name>A0A7X2MX97_9CLOT</name>
<accession>A0A7X2MX97</accession>
<feature type="domain" description="Tail specific protease" evidence="1">
    <location>
        <begin position="290"/>
        <end position="421"/>
    </location>
</feature>
<keyword evidence="3" id="KW-1185">Reference proteome</keyword>
<dbReference type="Gene3D" id="3.90.226.10">
    <property type="entry name" value="2-enoyl-CoA Hydratase, Chain A, domain 1"/>
    <property type="match status" value="1"/>
</dbReference>